<keyword evidence="5" id="KW-0963">Cytoplasm</keyword>
<dbReference type="Proteomes" id="UP000278733">
    <property type="component" value="Chromosome"/>
</dbReference>
<dbReference type="InterPro" id="IPR014434">
    <property type="entry name" value="Monothiol_GRX"/>
</dbReference>
<keyword evidence="8 13" id="KW-0408">Iron</keyword>
<comment type="similarity">
    <text evidence="3 11">Belongs to the glutaredoxin family. Monothiol subfamily.</text>
</comment>
<dbReference type="PANTHER" id="PTHR10293:SF72">
    <property type="entry name" value="MONOTHIOL GLUTAREDOXIN-S14, CHLOROPLASTIC"/>
    <property type="match status" value="1"/>
</dbReference>
<sequence length="121" mass="13490">MLECAPIFFMGNIMETLDKIKKQISENPILIYMKGSPKLPSCGFSARASEALMNCKVPFGYVDILQHPDIRAELPAYANWPTFPQLWVEGELIGGCDIILEMYQAGELQTLLSEVAAKHQA</sequence>
<name>A0A3S4U8N4_9PAST</name>
<evidence type="ECO:0000256" key="13">
    <source>
        <dbReference type="PIRSR" id="PIRSR005894-2"/>
    </source>
</evidence>
<feature type="binding site" evidence="13">
    <location>
        <position position="42"/>
    </location>
    <ligand>
        <name>[2Fe-2S] cluster</name>
        <dbReference type="ChEBI" id="CHEBI:190135"/>
        <note>ligand shared between dimeric partners</note>
    </ligand>
</feature>
<dbReference type="CDD" id="cd03028">
    <property type="entry name" value="GRX_PICOT_like"/>
    <property type="match status" value="1"/>
</dbReference>
<dbReference type="STRING" id="758.GCA_000730685_01202"/>
<keyword evidence="7 13" id="KW-0479">Metal-binding</keyword>
<comment type="subunit">
    <text evidence="4">Homodimer.</text>
</comment>
<dbReference type="PROSITE" id="PS51354">
    <property type="entry name" value="GLUTAREDOXIN_2"/>
    <property type="match status" value="1"/>
</dbReference>
<dbReference type="InterPro" id="IPR004480">
    <property type="entry name" value="Monothiol_GRX-rel"/>
</dbReference>
<dbReference type="GO" id="GO:0046872">
    <property type="term" value="F:metal ion binding"/>
    <property type="evidence" value="ECO:0007669"/>
    <property type="project" value="UniProtKB-KW"/>
</dbReference>
<dbReference type="Gene3D" id="3.40.30.10">
    <property type="entry name" value="Glutaredoxin"/>
    <property type="match status" value="1"/>
</dbReference>
<evidence type="ECO:0000256" key="6">
    <source>
        <dbReference type="ARBA" id="ARBA00022714"/>
    </source>
</evidence>
<feature type="binding site" evidence="12">
    <location>
        <position position="71"/>
    </location>
    <ligand>
        <name>glutathione</name>
        <dbReference type="ChEBI" id="CHEBI:57925"/>
    </ligand>
</feature>
<dbReference type="GO" id="GO:0015036">
    <property type="term" value="F:disulfide oxidoreductase activity"/>
    <property type="evidence" value="ECO:0007669"/>
    <property type="project" value="InterPro"/>
</dbReference>
<feature type="binding site" evidence="12">
    <location>
        <begin position="96"/>
        <end position="97"/>
    </location>
    <ligand>
        <name>glutathione</name>
        <dbReference type="ChEBI" id="CHEBI:57925"/>
    </ligand>
</feature>
<evidence type="ECO:0000256" key="8">
    <source>
        <dbReference type="ARBA" id="ARBA00023004"/>
    </source>
</evidence>
<dbReference type="PANTHER" id="PTHR10293">
    <property type="entry name" value="GLUTAREDOXIN FAMILY MEMBER"/>
    <property type="match status" value="1"/>
</dbReference>
<evidence type="ECO:0000313" key="15">
    <source>
        <dbReference type="EMBL" id="VEH67837.1"/>
    </source>
</evidence>
<dbReference type="AlphaFoldDB" id="A0A3S4U8N4"/>
<comment type="subcellular location">
    <subcellularLocation>
        <location evidence="2">Cytoplasm</location>
    </subcellularLocation>
</comment>
<accession>A0A3S4U8N4</accession>
<reference evidence="15 16" key="1">
    <citation type="submission" date="2018-12" db="EMBL/GenBank/DDBJ databases">
        <authorList>
            <consortium name="Pathogen Informatics"/>
        </authorList>
    </citation>
    <scope>NUCLEOTIDE SEQUENCE [LARGE SCALE GENOMIC DNA]</scope>
    <source>
        <strain evidence="15 16">NCTC8284</strain>
    </source>
</reference>
<dbReference type="SUPFAM" id="SSF52833">
    <property type="entry name" value="Thioredoxin-like"/>
    <property type="match status" value="1"/>
</dbReference>
<dbReference type="InterPro" id="IPR036249">
    <property type="entry name" value="Thioredoxin-like_sf"/>
</dbReference>
<dbReference type="Pfam" id="PF00462">
    <property type="entry name" value="Glutaredoxin"/>
    <property type="match status" value="1"/>
</dbReference>
<evidence type="ECO:0000256" key="4">
    <source>
        <dbReference type="ARBA" id="ARBA00011738"/>
    </source>
</evidence>
<dbReference type="InterPro" id="IPR033658">
    <property type="entry name" value="GRX_PICOT-like"/>
</dbReference>
<evidence type="ECO:0000256" key="11">
    <source>
        <dbReference type="PIRNR" id="PIRNR005894"/>
    </source>
</evidence>
<evidence type="ECO:0000256" key="2">
    <source>
        <dbReference type="ARBA" id="ARBA00004496"/>
    </source>
</evidence>
<evidence type="ECO:0000256" key="7">
    <source>
        <dbReference type="ARBA" id="ARBA00022723"/>
    </source>
</evidence>
<dbReference type="FunFam" id="3.40.30.10:FF:000006">
    <property type="entry name" value="Glutaredoxin"/>
    <property type="match status" value="1"/>
</dbReference>
<organism evidence="15 16">
    <name type="scientific">Rodentibacter pneumotropicus</name>
    <dbReference type="NCBI Taxonomy" id="758"/>
    <lineage>
        <taxon>Bacteria</taxon>
        <taxon>Pseudomonadati</taxon>
        <taxon>Pseudomonadota</taxon>
        <taxon>Gammaproteobacteria</taxon>
        <taxon>Pasteurellales</taxon>
        <taxon>Pasteurellaceae</taxon>
        <taxon>Rodentibacter</taxon>
    </lineage>
</organism>
<dbReference type="EMBL" id="LR134405">
    <property type="protein sequence ID" value="VEH67837.1"/>
    <property type="molecule type" value="Genomic_DNA"/>
</dbReference>
<evidence type="ECO:0000259" key="14">
    <source>
        <dbReference type="Pfam" id="PF00462"/>
    </source>
</evidence>
<proteinExistence type="inferred from homology"/>
<evidence type="ECO:0000256" key="3">
    <source>
        <dbReference type="ARBA" id="ARBA00009630"/>
    </source>
</evidence>
<dbReference type="InterPro" id="IPR002109">
    <property type="entry name" value="Glutaredoxin"/>
</dbReference>
<gene>
    <name evidence="15" type="primary">grxD</name>
    <name evidence="15" type="ORF">NCTC8284_03050</name>
</gene>
<dbReference type="GO" id="GO:0005737">
    <property type="term" value="C:cytoplasm"/>
    <property type="evidence" value="ECO:0007669"/>
    <property type="project" value="UniProtKB-SubCell"/>
</dbReference>
<feature type="domain" description="Glutaredoxin" evidence="14">
    <location>
        <begin position="29"/>
        <end position="93"/>
    </location>
</feature>
<dbReference type="KEGG" id="rpne:NCTC8284_03050"/>
<keyword evidence="6 13" id="KW-0001">2Fe-2S</keyword>
<comment type="function">
    <text evidence="1">Monothiol glutaredoxin involved in the biogenesis of iron-sulfur clusters.</text>
</comment>
<dbReference type="PIRSF" id="PIRSF005894">
    <property type="entry name" value="Monothiol_GRX"/>
    <property type="match status" value="1"/>
</dbReference>
<dbReference type="GO" id="GO:0051537">
    <property type="term" value="F:2 iron, 2 sulfur cluster binding"/>
    <property type="evidence" value="ECO:0007669"/>
    <property type="project" value="UniProtKB-KW"/>
</dbReference>
<evidence type="ECO:0000256" key="5">
    <source>
        <dbReference type="ARBA" id="ARBA00022490"/>
    </source>
</evidence>
<feature type="binding site" evidence="12">
    <location>
        <position position="34"/>
    </location>
    <ligand>
        <name>glutathione</name>
        <dbReference type="ChEBI" id="CHEBI:57925"/>
    </ligand>
</feature>
<evidence type="ECO:0000256" key="9">
    <source>
        <dbReference type="ARBA" id="ARBA00023014"/>
    </source>
</evidence>
<evidence type="ECO:0000313" key="16">
    <source>
        <dbReference type="Proteomes" id="UP000278733"/>
    </source>
</evidence>
<evidence type="ECO:0000256" key="12">
    <source>
        <dbReference type="PIRSR" id="PIRSR005894-1"/>
    </source>
</evidence>
<protein>
    <recommendedName>
        <fullName evidence="11">Glutaredoxin</fullName>
    </recommendedName>
</protein>
<keyword evidence="10" id="KW-0676">Redox-active center</keyword>
<keyword evidence="9 13" id="KW-0411">Iron-sulfur</keyword>
<dbReference type="NCBIfam" id="TIGR00365">
    <property type="entry name" value="Grx4 family monothiol glutaredoxin"/>
    <property type="match status" value="1"/>
</dbReference>
<feature type="binding site" evidence="12">
    <location>
        <position position="83"/>
    </location>
    <ligand>
        <name>glutathione</name>
        <dbReference type="ChEBI" id="CHEBI:57925"/>
    </ligand>
</feature>
<evidence type="ECO:0000256" key="1">
    <source>
        <dbReference type="ARBA" id="ARBA00002853"/>
    </source>
</evidence>
<evidence type="ECO:0000256" key="10">
    <source>
        <dbReference type="ARBA" id="ARBA00023284"/>
    </source>
</evidence>